<reference evidence="2 3" key="1">
    <citation type="submission" date="2015-01" db="EMBL/GenBank/DDBJ databases">
        <title>The Genome Sequence of Fonsecaea pedrosoi CBS 271.37.</title>
        <authorList>
            <consortium name="The Broad Institute Genomics Platform"/>
            <person name="Cuomo C."/>
            <person name="de Hoog S."/>
            <person name="Gorbushina A."/>
            <person name="Stielow B."/>
            <person name="Teixiera M."/>
            <person name="Abouelleil A."/>
            <person name="Chapman S.B."/>
            <person name="Priest M."/>
            <person name="Young S.K."/>
            <person name="Wortman J."/>
            <person name="Nusbaum C."/>
            <person name="Birren B."/>
        </authorList>
    </citation>
    <scope>NUCLEOTIDE SEQUENCE [LARGE SCALE GENOMIC DNA]</scope>
    <source>
        <strain evidence="2 3">CBS 271.37</strain>
    </source>
</reference>
<dbReference type="VEuPathDB" id="FungiDB:Z517_02015"/>
<dbReference type="PANTHER" id="PTHR39474:SF1">
    <property type="entry name" value="FUNGAL SPECIFIC TRANSCRIPTION FACTOR"/>
    <property type="match status" value="1"/>
</dbReference>
<keyword evidence="3" id="KW-1185">Reference proteome</keyword>
<evidence type="ECO:0000256" key="1">
    <source>
        <dbReference type="SAM" id="MobiDB-lite"/>
    </source>
</evidence>
<proteinExistence type="predicted"/>
<feature type="region of interest" description="Disordered" evidence="1">
    <location>
        <begin position="1"/>
        <end position="44"/>
    </location>
</feature>
<gene>
    <name evidence="2" type="ORF">Z517_02015</name>
</gene>
<dbReference type="AlphaFoldDB" id="A0A0D2F857"/>
<dbReference type="OrthoDB" id="4590138at2759"/>
<protein>
    <submittedName>
        <fullName evidence="2">Unplaced genomic scaffold supercont1.2, whole genome shotgun sequence</fullName>
    </submittedName>
</protein>
<sequence>MSANQSQNPETQRPANDKDDTTKTSESTPLALPAPQDASTSINADGEVTQTFKLDALGPLVINSDGTLSRIDNWAQMTELERERTLRILGKRNQLRRENIEKVESGSANSAAEEGKS</sequence>
<dbReference type="STRING" id="1442368.A0A0D2F857"/>
<dbReference type="RefSeq" id="XP_013286580.1">
    <property type="nucleotide sequence ID" value="XM_013431126.1"/>
</dbReference>
<organism evidence="2 3">
    <name type="scientific">Fonsecaea pedrosoi CBS 271.37</name>
    <dbReference type="NCBI Taxonomy" id="1442368"/>
    <lineage>
        <taxon>Eukaryota</taxon>
        <taxon>Fungi</taxon>
        <taxon>Dikarya</taxon>
        <taxon>Ascomycota</taxon>
        <taxon>Pezizomycotina</taxon>
        <taxon>Eurotiomycetes</taxon>
        <taxon>Chaetothyriomycetidae</taxon>
        <taxon>Chaetothyriales</taxon>
        <taxon>Herpotrichiellaceae</taxon>
        <taxon>Fonsecaea</taxon>
    </lineage>
</organism>
<dbReference type="PANTHER" id="PTHR39474">
    <property type="entry name" value="UNNAMED PRODUCT"/>
    <property type="match status" value="1"/>
</dbReference>
<dbReference type="Proteomes" id="UP000053029">
    <property type="component" value="Unassembled WGS sequence"/>
</dbReference>
<dbReference type="EMBL" id="KN846970">
    <property type="protein sequence ID" value="KIW82772.1"/>
    <property type="molecule type" value="Genomic_DNA"/>
</dbReference>
<evidence type="ECO:0000313" key="3">
    <source>
        <dbReference type="Proteomes" id="UP000053029"/>
    </source>
</evidence>
<accession>A0A0D2F857</accession>
<dbReference type="HOGENOM" id="CLU_093522_3_1_1"/>
<dbReference type="GeneID" id="25301505"/>
<feature type="compositionally biased region" description="Polar residues" evidence="1">
    <location>
        <begin position="1"/>
        <end position="14"/>
    </location>
</feature>
<name>A0A0D2F857_9EURO</name>
<evidence type="ECO:0000313" key="2">
    <source>
        <dbReference type="EMBL" id="KIW82772.1"/>
    </source>
</evidence>